<dbReference type="Proteomes" id="UP001150603">
    <property type="component" value="Unassembled WGS sequence"/>
</dbReference>
<name>A0ACC1J4L0_9FUNG</name>
<proteinExistence type="predicted"/>
<reference evidence="1" key="1">
    <citation type="submission" date="2022-07" db="EMBL/GenBank/DDBJ databases">
        <title>Phylogenomic reconstructions and comparative analyses of Kickxellomycotina fungi.</title>
        <authorList>
            <person name="Reynolds N.K."/>
            <person name="Stajich J.E."/>
            <person name="Barry K."/>
            <person name="Grigoriev I.V."/>
            <person name="Crous P."/>
            <person name="Smith M.E."/>
        </authorList>
    </citation>
    <scope>NUCLEOTIDE SEQUENCE</scope>
    <source>
        <strain evidence="1">NRRL 5244</strain>
    </source>
</reference>
<dbReference type="EMBL" id="JANBPW010003596">
    <property type="protein sequence ID" value="KAJ1937219.1"/>
    <property type="molecule type" value="Genomic_DNA"/>
</dbReference>
<keyword evidence="2" id="KW-1185">Reference proteome</keyword>
<evidence type="ECO:0000313" key="1">
    <source>
        <dbReference type="EMBL" id="KAJ1937219.1"/>
    </source>
</evidence>
<sequence>MASAMGVETFSNLQNLVRQYGENWDVIGREMHALPSMLKHAWKGYSVDTKITAQWTADELATLRHCEKSNIPPAKAARIIGTKLPAQCMNIRKSLRHSDFNDAERASNKKLKWTAEQDQELDRLAKIHIRKGGVDWAVVARDTGRTVRSCLARHARIKHDADLQQQGELAIRVSSEVKRQRESGTEVDWALVAELVGATELECLECSTYDEGKQRWSYDHRTFSWDLPNRMRDFIDKYYPNPLIPSFAASRFQTK</sequence>
<gene>
    <name evidence="1" type="ORF">FBU59_004818</name>
</gene>
<accession>A0ACC1J4L0</accession>
<comment type="caution">
    <text evidence="1">The sequence shown here is derived from an EMBL/GenBank/DDBJ whole genome shotgun (WGS) entry which is preliminary data.</text>
</comment>
<protein>
    <submittedName>
        <fullName evidence="1">Uncharacterized protein</fullName>
    </submittedName>
</protein>
<organism evidence="1 2">
    <name type="scientific">Linderina macrospora</name>
    <dbReference type="NCBI Taxonomy" id="4868"/>
    <lineage>
        <taxon>Eukaryota</taxon>
        <taxon>Fungi</taxon>
        <taxon>Fungi incertae sedis</taxon>
        <taxon>Zoopagomycota</taxon>
        <taxon>Kickxellomycotina</taxon>
        <taxon>Kickxellomycetes</taxon>
        <taxon>Kickxellales</taxon>
        <taxon>Kickxellaceae</taxon>
        <taxon>Linderina</taxon>
    </lineage>
</organism>
<evidence type="ECO:0000313" key="2">
    <source>
        <dbReference type="Proteomes" id="UP001150603"/>
    </source>
</evidence>